<dbReference type="EC" id="2.7.1.5" evidence="8"/>
<evidence type="ECO:0000256" key="2">
    <source>
        <dbReference type="ARBA" id="ARBA00022679"/>
    </source>
</evidence>
<evidence type="ECO:0000256" key="1">
    <source>
        <dbReference type="ARBA" id="ARBA00009156"/>
    </source>
</evidence>
<dbReference type="GO" id="GO:0005524">
    <property type="term" value="F:ATP binding"/>
    <property type="evidence" value="ECO:0007669"/>
    <property type="project" value="UniProtKB-KW"/>
</dbReference>
<dbReference type="InterPro" id="IPR018485">
    <property type="entry name" value="FGGY_C"/>
</dbReference>
<dbReference type="Proteomes" id="UP001198200">
    <property type="component" value="Unassembled WGS sequence"/>
</dbReference>
<feature type="domain" description="Carbohydrate kinase FGGY N-terminal" evidence="9">
    <location>
        <begin position="4"/>
        <end position="244"/>
    </location>
</feature>
<evidence type="ECO:0000256" key="6">
    <source>
        <dbReference type="ARBA" id="ARBA00023157"/>
    </source>
</evidence>
<evidence type="ECO:0000313" key="12">
    <source>
        <dbReference type="Proteomes" id="UP001198200"/>
    </source>
</evidence>
<keyword evidence="6" id="KW-1015">Disulfide bond</keyword>
<evidence type="ECO:0000256" key="8">
    <source>
        <dbReference type="NCBIfam" id="TIGR02627"/>
    </source>
</evidence>
<comment type="similarity">
    <text evidence="1">Belongs to the FGGY kinase family.</text>
</comment>
<keyword evidence="5" id="KW-0067">ATP-binding</keyword>
<dbReference type="RefSeq" id="WP_308731106.1">
    <property type="nucleotide sequence ID" value="NZ_JAJEQN010000004.1"/>
</dbReference>
<dbReference type="Pfam" id="PF02782">
    <property type="entry name" value="FGGY_C"/>
    <property type="match status" value="1"/>
</dbReference>
<dbReference type="CDD" id="cd07771">
    <property type="entry name" value="ASKHA_NBD_FGGY_RhaB-like"/>
    <property type="match status" value="1"/>
</dbReference>
<proteinExistence type="inferred from homology"/>
<dbReference type="GO" id="GO:0006071">
    <property type="term" value="P:glycerol metabolic process"/>
    <property type="evidence" value="ECO:0007669"/>
    <property type="project" value="TreeGrafter"/>
</dbReference>
<evidence type="ECO:0000256" key="4">
    <source>
        <dbReference type="ARBA" id="ARBA00022777"/>
    </source>
</evidence>
<keyword evidence="2 11" id="KW-0808">Transferase</keyword>
<comment type="caution">
    <text evidence="11">The sequence shown here is derived from an EMBL/GenBank/DDBJ whole genome shotgun (WGS) entry which is preliminary data.</text>
</comment>
<dbReference type="Gene3D" id="3.30.420.40">
    <property type="match status" value="2"/>
</dbReference>
<evidence type="ECO:0000259" key="10">
    <source>
        <dbReference type="Pfam" id="PF02782"/>
    </source>
</evidence>
<evidence type="ECO:0000256" key="3">
    <source>
        <dbReference type="ARBA" id="ARBA00022741"/>
    </source>
</evidence>
<keyword evidence="12" id="KW-1185">Reference proteome</keyword>
<dbReference type="GO" id="GO:0005829">
    <property type="term" value="C:cytosol"/>
    <property type="evidence" value="ECO:0007669"/>
    <property type="project" value="TreeGrafter"/>
</dbReference>
<organism evidence="11 12">
    <name type="scientific">Anthropogastromicrobium aceti</name>
    <dbReference type="NCBI Taxonomy" id="2981768"/>
    <lineage>
        <taxon>Bacteria</taxon>
        <taxon>Bacillati</taxon>
        <taxon>Bacillota</taxon>
        <taxon>Clostridia</taxon>
        <taxon>Lachnospirales</taxon>
        <taxon>Lachnospiraceae</taxon>
        <taxon>Anthropogastromicrobium</taxon>
    </lineage>
</organism>
<dbReference type="SUPFAM" id="SSF53067">
    <property type="entry name" value="Actin-like ATPase domain"/>
    <property type="match status" value="2"/>
</dbReference>
<name>A0AAE3E2B1_9FIRM</name>
<reference evidence="11 12" key="1">
    <citation type="submission" date="2021-10" db="EMBL/GenBank/DDBJ databases">
        <title>Anaerobic single-cell dispensing facilitates the cultivation of human gut bacteria.</title>
        <authorList>
            <person name="Afrizal A."/>
        </authorList>
    </citation>
    <scope>NUCLEOTIDE SEQUENCE [LARGE SCALE GENOMIC DNA]</scope>
    <source>
        <strain evidence="11 12">CLA-AA-H224</strain>
    </source>
</reference>
<dbReference type="GO" id="GO:0019301">
    <property type="term" value="P:rhamnose catabolic process"/>
    <property type="evidence" value="ECO:0007669"/>
    <property type="project" value="UniProtKB-UniRule"/>
</dbReference>
<keyword evidence="3" id="KW-0547">Nucleotide-binding</keyword>
<dbReference type="GO" id="GO:0004370">
    <property type="term" value="F:glycerol kinase activity"/>
    <property type="evidence" value="ECO:0007669"/>
    <property type="project" value="TreeGrafter"/>
</dbReference>
<dbReference type="GO" id="GO:0008993">
    <property type="term" value="F:rhamnulokinase activity"/>
    <property type="evidence" value="ECO:0007669"/>
    <property type="project" value="UniProtKB-UniRule"/>
</dbReference>
<accession>A0AAE3E2B1</accession>
<dbReference type="AlphaFoldDB" id="A0AAE3E2B1"/>
<dbReference type="EMBL" id="JAJEQN010000004">
    <property type="protein sequence ID" value="MCC2220505.1"/>
    <property type="molecule type" value="Genomic_DNA"/>
</dbReference>
<evidence type="ECO:0000259" key="9">
    <source>
        <dbReference type="Pfam" id="PF00370"/>
    </source>
</evidence>
<evidence type="ECO:0000256" key="5">
    <source>
        <dbReference type="ARBA" id="ARBA00022840"/>
    </source>
</evidence>
<keyword evidence="4" id="KW-0418">Kinase</keyword>
<dbReference type="InterPro" id="IPR013449">
    <property type="entry name" value="Rhamnulokinase"/>
</dbReference>
<sequence length="469" mass="53043">MMKYYLAVDIGASSGRHILAHLEDEKIILEEMYRFTNGNVTRDGHLCWELDRLFEEIVNGIAACAKAGKAPSSMGIDTWGVDFVLLDKNNQILGDTIAYRDSRTDDMDKLLETMISPEELYERTGIQKQLYNSIYQLLAIKNEHPEYIKNAEHYLMVPEYFNYLLTGVMMNEYTNATTGQLVNAVTKDWDYELLDRIGIPSKIFGKLHMPKTSVGMLKPEIAKKCGCQTEVILPATHDTGSAVLAVPANDDDFIYLSSGTWSLMGIERKYAECSLKSMKYNFTNEGGYDYRFRYLKNIMGLWMLQNVRKEMNTDNKTYTFPELIAMAKEADGFPSIVNCNDSSFLAPKSMTDAVRYYCERTGQKIPQSMGEVMVVIYNSLAQSYKDTVAELEEMSGRKFTRIHVVGGGCQDMFLNQKIKTFTGKEVYAGPVEGTALGNLMVQMLKDGSFKTLEEARECVASSFDVKKVD</sequence>
<dbReference type="NCBIfam" id="TIGR02627">
    <property type="entry name" value="rhamnulo_kin"/>
    <property type="match status" value="1"/>
</dbReference>
<dbReference type="InterPro" id="IPR043129">
    <property type="entry name" value="ATPase_NBD"/>
</dbReference>
<keyword evidence="7" id="KW-0684">Rhamnose metabolism</keyword>
<protein>
    <recommendedName>
        <fullName evidence="8">Rhamnulokinase</fullName>
        <ecNumber evidence="8">2.7.1.5</ecNumber>
    </recommendedName>
</protein>
<dbReference type="PANTHER" id="PTHR10196:SF93">
    <property type="entry name" value="L-RHAMNULOKINASE"/>
    <property type="match status" value="1"/>
</dbReference>
<evidence type="ECO:0000313" key="11">
    <source>
        <dbReference type="EMBL" id="MCC2220505.1"/>
    </source>
</evidence>
<dbReference type="PANTHER" id="PTHR10196">
    <property type="entry name" value="SUGAR KINASE"/>
    <property type="match status" value="1"/>
</dbReference>
<dbReference type="InterPro" id="IPR018484">
    <property type="entry name" value="FGGY_N"/>
</dbReference>
<dbReference type="Pfam" id="PF00370">
    <property type="entry name" value="FGGY_N"/>
    <property type="match status" value="1"/>
</dbReference>
<feature type="domain" description="Carbohydrate kinase FGGY C-terminal" evidence="10">
    <location>
        <begin position="255"/>
        <end position="443"/>
    </location>
</feature>
<gene>
    <name evidence="11" type="primary">rhaB</name>
    <name evidence="11" type="ORF">LKD48_02410</name>
</gene>
<evidence type="ECO:0000256" key="7">
    <source>
        <dbReference type="ARBA" id="ARBA00023308"/>
    </source>
</evidence>